<evidence type="ECO:0000256" key="14">
    <source>
        <dbReference type="SAM" id="SignalP"/>
    </source>
</evidence>
<keyword evidence="7 13" id="KW-0378">Hydrolase</keyword>
<comment type="similarity">
    <text evidence="2 13">Belongs to the glycosyl hydrolase 28 family.</text>
</comment>
<evidence type="ECO:0000256" key="5">
    <source>
        <dbReference type="ARBA" id="ARBA00022729"/>
    </source>
</evidence>
<dbReference type="GO" id="GO:0004650">
    <property type="term" value="F:polygalacturonase activity"/>
    <property type="evidence" value="ECO:0007669"/>
    <property type="project" value="UniProtKB-EC"/>
</dbReference>
<dbReference type="PANTHER" id="PTHR31884">
    <property type="entry name" value="POLYGALACTURONASE"/>
    <property type="match status" value="1"/>
</dbReference>
<keyword evidence="5 14" id="KW-0732">Signal</keyword>
<dbReference type="SUPFAM" id="SSF51126">
    <property type="entry name" value="Pectin lyase-like"/>
    <property type="match status" value="1"/>
</dbReference>
<evidence type="ECO:0000256" key="10">
    <source>
        <dbReference type="ARBA" id="ARBA00023295"/>
    </source>
</evidence>
<dbReference type="PANTHER" id="PTHR31884:SF9">
    <property type="entry name" value="ENDOPOLYGALACTURONASE D-RELATED"/>
    <property type="match status" value="1"/>
</dbReference>
<name>A0AAV8XPY3_9CUCU</name>
<keyword evidence="9" id="KW-0325">Glycoprotein</keyword>
<proteinExistence type="inferred from homology"/>
<comment type="catalytic activity">
    <reaction evidence="12">
        <text>(1,4-alpha-D-galacturonosyl)n+m + H2O = (1,4-alpha-D-galacturonosyl)n + (1,4-alpha-D-galacturonosyl)m.</text>
        <dbReference type="EC" id="3.2.1.15"/>
    </reaction>
</comment>
<evidence type="ECO:0000256" key="2">
    <source>
        <dbReference type="ARBA" id="ARBA00008834"/>
    </source>
</evidence>
<dbReference type="InterPro" id="IPR050434">
    <property type="entry name" value="Glycosyl_hydrlase_28"/>
</dbReference>
<dbReference type="GO" id="GO:0005576">
    <property type="term" value="C:extracellular region"/>
    <property type="evidence" value="ECO:0007669"/>
    <property type="project" value="UniProtKB-SubCell"/>
</dbReference>
<keyword evidence="8" id="KW-1015">Disulfide bond</keyword>
<gene>
    <name evidence="15" type="ORF">NQ318_012730</name>
</gene>
<reference evidence="15" key="1">
    <citation type="journal article" date="2023" name="Insect Mol. Biol.">
        <title>Genome sequencing provides insights into the evolution of gene families encoding plant cell wall-degrading enzymes in longhorned beetles.</title>
        <authorList>
            <person name="Shin N.R."/>
            <person name="Okamura Y."/>
            <person name="Kirsch R."/>
            <person name="Pauchet Y."/>
        </authorList>
    </citation>
    <scope>NUCLEOTIDE SEQUENCE</scope>
    <source>
        <strain evidence="15">AMC_N1</strain>
    </source>
</reference>
<dbReference type="EMBL" id="JAPWTK010000417">
    <property type="protein sequence ID" value="KAJ8940647.1"/>
    <property type="molecule type" value="Genomic_DNA"/>
</dbReference>
<dbReference type="GO" id="GO:0071555">
    <property type="term" value="P:cell wall organization"/>
    <property type="evidence" value="ECO:0007669"/>
    <property type="project" value="UniProtKB-KW"/>
</dbReference>
<protein>
    <recommendedName>
        <fullName evidence="3">endo-polygalacturonase</fullName>
        <ecNumber evidence="3">3.2.1.15</ecNumber>
    </recommendedName>
</protein>
<dbReference type="InterPro" id="IPR000743">
    <property type="entry name" value="Glyco_hydro_28"/>
</dbReference>
<feature type="signal peptide" evidence="14">
    <location>
        <begin position="1"/>
        <end position="19"/>
    </location>
</feature>
<dbReference type="Gene3D" id="2.160.20.10">
    <property type="entry name" value="Single-stranded right-handed beta-helix, Pectin lyase-like"/>
    <property type="match status" value="1"/>
</dbReference>
<evidence type="ECO:0000256" key="6">
    <source>
        <dbReference type="ARBA" id="ARBA00022737"/>
    </source>
</evidence>
<evidence type="ECO:0000256" key="3">
    <source>
        <dbReference type="ARBA" id="ARBA00012736"/>
    </source>
</evidence>
<keyword evidence="4" id="KW-0964">Secreted</keyword>
<evidence type="ECO:0000256" key="12">
    <source>
        <dbReference type="ARBA" id="ARBA00034074"/>
    </source>
</evidence>
<dbReference type="GO" id="GO:0045490">
    <property type="term" value="P:pectin catabolic process"/>
    <property type="evidence" value="ECO:0007669"/>
    <property type="project" value="TreeGrafter"/>
</dbReference>
<evidence type="ECO:0000313" key="16">
    <source>
        <dbReference type="Proteomes" id="UP001162162"/>
    </source>
</evidence>
<evidence type="ECO:0000256" key="9">
    <source>
        <dbReference type="ARBA" id="ARBA00023180"/>
    </source>
</evidence>
<dbReference type="EC" id="3.2.1.15" evidence="3"/>
<evidence type="ECO:0000256" key="8">
    <source>
        <dbReference type="ARBA" id="ARBA00023157"/>
    </source>
</evidence>
<keyword evidence="6" id="KW-0677">Repeat</keyword>
<accession>A0AAV8XPY3</accession>
<evidence type="ECO:0000256" key="7">
    <source>
        <dbReference type="ARBA" id="ARBA00022801"/>
    </source>
</evidence>
<dbReference type="Proteomes" id="UP001162162">
    <property type="component" value="Unassembled WGS sequence"/>
</dbReference>
<sequence length="354" mass="37585">MWFTCNIVAFLACLWVVLASSFNETEPRASCTVTSYSKVAEAVASCSEIVLDGITVPAETTLDIALQDGAELRFQNEIKFEYAAWDGPLIKISGRGITVLGLLGHSLDGQGSKYWDGKGDGGGKAKPKFFRIEATGGSLFQNINLNNCPKHCVTIANSDSLTLTEWNIDVSAGDSQGKNTDGFDIASSNNIVIENSVVKNQDDCVAVNHGTNMKFSGLTCVGGHGLSLSVGKSKTDASANVVSNIVFTNCTVENSRNGIHVKTHSDATTGITRYGINIQEDYEEGSSTGNPKGNIPITALTMQNIEGTMAGSDSIPVYILCGTDGCAEWSWSSISITGNDTSNYCNYTPDGFTC</sequence>
<comment type="subcellular location">
    <subcellularLocation>
        <location evidence="1">Secreted</location>
    </subcellularLocation>
</comment>
<dbReference type="InterPro" id="IPR012334">
    <property type="entry name" value="Pectin_lyas_fold"/>
</dbReference>
<evidence type="ECO:0000256" key="11">
    <source>
        <dbReference type="ARBA" id="ARBA00023316"/>
    </source>
</evidence>
<comment type="caution">
    <text evidence="15">The sequence shown here is derived from an EMBL/GenBank/DDBJ whole genome shotgun (WGS) entry which is preliminary data.</text>
</comment>
<dbReference type="SMART" id="SM00710">
    <property type="entry name" value="PbH1"/>
    <property type="match status" value="3"/>
</dbReference>
<keyword evidence="16" id="KW-1185">Reference proteome</keyword>
<dbReference type="InterPro" id="IPR006626">
    <property type="entry name" value="PbH1"/>
</dbReference>
<evidence type="ECO:0000256" key="13">
    <source>
        <dbReference type="RuleBase" id="RU361169"/>
    </source>
</evidence>
<organism evidence="15 16">
    <name type="scientific">Aromia moschata</name>
    <dbReference type="NCBI Taxonomy" id="1265417"/>
    <lineage>
        <taxon>Eukaryota</taxon>
        <taxon>Metazoa</taxon>
        <taxon>Ecdysozoa</taxon>
        <taxon>Arthropoda</taxon>
        <taxon>Hexapoda</taxon>
        <taxon>Insecta</taxon>
        <taxon>Pterygota</taxon>
        <taxon>Neoptera</taxon>
        <taxon>Endopterygota</taxon>
        <taxon>Coleoptera</taxon>
        <taxon>Polyphaga</taxon>
        <taxon>Cucujiformia</taxon>
        <taxon>Chrysomeloidea</taxon>
        <taxon>Cerambycidae</taxon>
        <taxon>Cerambycinae</taxon>
        <taxon>Callichromatini</taxon>
        <taxon>Aromia</taxon>
    </lineage>
</organism>
<dbReference type="InterPro" id="IPR011050">
    <property type="entry name" value="Pectin_lyase_fold/virulence"/>
</dbReference>
<dbReference type="AlphaFoldDB" id="A0AAV8XPY3"/>
<evidence type="ECO:0000256" key="4">
    <source>
        <dbReference type="ARBA" id="ARBA00022525"/>
    </source>
</evidence>
<keyword evidence="10 13" id="KW-0326">Glycosidase</keyword>
<dbReference type="Pfam" id="PF00295">
    <property type="entry name" value="Glyco_hydro_28"/>
    <property type="match status" value="1"/>
</dbReference>
<evidence type="ECO:0000313" key="15">
    <source>
        <dbReference type="EMBL" id="KAJ8940647.1"/>
    </source>
</evidence>
<evidence type="ECO:0000256" key="1">
    <source>
        <dbReference type="ARBA" id="ARBA00004613"/>
    </source>
</evidence>
<keyword evidence="11" id="KW-0961">Cell wall biogenesis/degradation</keyword>
<feature type="chain" id="PRO_5043664541" description="endo-polygalacturonase" evidence="14">
    <location>
        <begin position="20"/>
        <end position="354"/>
    </location>
</feature>